<dbReference type="InterPro" id="IPR044730">
    <property type="entry name" value="RNase_H-like_dom_plant"/>
</dbReference>
<dbReference type="Gene3D" id="3.30.420.10">
    <property type="entry name" value="Ribonuclease H-like superfamily/Ribonuclease H"/>
    <property type="match status" value="1"/>
</dbReference>
<feature type="compositionally biased region" description="Low complexity" evidence="1">
    <location>
        <begin position="1"/>
        <end position="12"/>
    </location>
</feature>
<dbReference type="FunFam" id="3.30.420.10:FF:000076">
    <property type="entry name" value="RBR-type E3 ubiquitin transferase"/>
    <property type="match status" value="1"/>
</dbReference>
<dbReference type="InterPro" id="IPR002156">
    <property type="entry name" value="RNaseH_domain"/>
</dbReference>
<dbReference type="STRING" id="4538.I1Q4L7"/>
<dbReference type="eggNOG" id="KOG1075">
    <property type="taxonomic scope" value="Eukaryota"/>
</dbReference>
<evidence type="ECO:0000313" key="3">
    <source>
        <dbReference type="EnsemblPlants" id="ORGLA06G0208000.1"/>
    </source>
</evidence>
<dbReference type="AlphaFoldDB" id="I1Q4L7"/>
<dbReference type="InterPro" id="IPR012337">
    <property type="entry name" value="RNaseH-like_sf"/>
</dbReference>
<proteinExistence type="predicted"/>
<dbReference type="InterPro" id="IPR053151">
    <property type="entry name" value="RNase_H-like"/>
</dbReference>
<organism evidence="3 4">
    <name type="scientific">Oryza glaberrima</name>
    <name type="common">African rice</name>
    <dbReference type="NCBI Taxonomy" id="4538"/>
    <lineage>
        <taxon>Eukaryota</taxon>
        <taxon>Viridiplantae</taxon>
        <taxon>Streptophyta</taxon>
        <taxon>Embryophyta</taxon>
        <taxon>Tracheophyta</taxon>
        <taxon>Spermatophyta</taxon>
        <taxon>Magnoliopsida</taxon>
        <taxon>Liliopsida</taxon>
        <taxon>Poales</taxon>
        <taxon>Poaceae</taxon>
        <taxon>BOP clade</taxon>
        <taxon>Oryzoideae</taxon>
        <taxon>Oryzeae</taxon>
        <taxon>Oryzinae</taxon>
        <taxon>Oryza</taxon>
    </lineage>
</organism>
<dbReference type="Proteomes" id="UP000007306">
    <property type="component" value="Chromosome 6"/>
</dbReference>
<accession>I1Q4L7</accession>
<dbReference type="SUPFAM" id="SSF53098">
    <property type="entry name" value="Ribonuclease H-like"/>
    <property type="match status" value="1"/>
</dbReference>
<evidence type="ECO:0000259" key="2">
    <source>
        <dbReference type="Pfam" id="PF13456"/>
    </source>
</evidence>
<dbReference type="GO" id="GO:0003676">
    <property type="term" value="F:nucleic acid binding"/>
    <property type="evidence" value="ECO:0007669"/>
    <property type="project" value="InterPro"/>
</dbReference>
<sequence>MARLSAARALPAPRRRSRGTSPGEADIRRRRGSVMLRVHRADLGVLRRRNPVLGCILVGGGGRRILRLRAYSSASARTWRKPEEGWMKLNFDGSSKHSTGIASIGGVYRDHDGAFLLGYAERIGTATSSVAELAALRRGLELAVRNGWRRVWAEGDSKAVVDVVCDRADVQSEEDLRLCREIAALLPQLDDMAVSHVRRGGNKVAHGFAELGHRAARPRVWRAAPPDEVLWFLRRDADRG</sequence>
<dbReference type="OMA" id="ARIWRKP"/>
<evidence type="ECO:0000313" key="4">
    <source>
        <dbReference type="Proteomes" id="UP000007306"/>
    </source>
</evidence>
<dbReference type="Gramene" id="ORGLA06G0208000.1">
    <property type="protein sequence ID" value="ORGLA06G0208000.1"/>
    <property type="gene ID" value="ORGLA06G0208000"/>
</dbReference>
<dbReference type="CDD" id="cd06222">
    <property type="entry name" value="RNase_H_like"/>
    <property type="match status" value="1"/>
</dbReference>
<dbReference type="InterPro" id="IPR036397">
    <property type="entry name" value="RNaseH_sf"/>
</dbReference>
<evidence type="ECO:0000256" key="1">
    <source>
        <dbReference type="SAM" id="MobiDB-lite"/>
    </source>
</evidence>
<reference evidence="3 4" key="2">
    <citation type="submission" date="2018-04" db="EMBL/GenBank/DDBJ databases">
        <title>OglaRS2 (Oryza glaberrima Reference Sequence Version 2).</title>
        <authorList>
            <person name="Zhang J."/>
            <person name="Kudrna D."/>
            <person name="Lee S."/>
            <person name="Talag J."/>
            <person name="Rajasekar S."/>
            <person name="Wing R.A."/>
        </authorList>
    </citation>
    <scope>NUCLEOTIDE SEQUENCE [LARGE SCALE GENOMIC DNA]</scope>
    <source>
        <strain evidence="3 4">cv. IRGC 96717</strain>
    </source>
</reference>
<reference evidence="3" key="1">
    <citation type="submission" date="2015-06" db="UniProtKB">
        <authorList>
            <consortium name="EnsemblPlants"/>
        </authorList>
    </citation>
    <scope>IDENTIFICATION</scope>
</reference>
<protein>
    <recommendedName>
        <fullName evidence="2">RNase H type-1 domain-containing protein</fullName>
    </recommendedName>
</protein>
<feature type="domain" description="RNase H type-1" evidence="2">
    <location>
        <begin position="90"/>
        <end position="210"/>
    </location>
</feature>
<dbReference type="Pfam" id="PF13456">
    <property type="entry name" value="RVT_3"/>
    <property type="match status" value="1"/>
</dbReference>
<dbReference type="EnsemblPlants" id="ORGLA06G0208000.1">
    <property type="protein sequence ID" value="ORGLA06G0208000.1"/>
    <property type="gene ID" value="ORGLA06G0208000"/>
</dbReference>
<name>I1Q4L7_ORYGL</name>
<dbReference type="PANTHER" id="PTHR47723:SF19">
    <property type="entry name" value="POLYNUCLEOTIDYL TRANSFERASE, RIBONUCLEASE H-LIKE SUPERFAMILY PROTEIN"/>
    <property type="match status" value="1"/>
</dbReference>
<dbReference type="HOGENOM" id="CLU_000680_14_4_1"/>
<dbReference type="GO" id="GO:0004523">
    <property type="term" value="F:RNA-DNA hybrid ribonuclease activity"/>
    <property type="evidence" value="ECO:0007669"/>
    <property type="project" value="InterPro"/>
</dbReference>
<dbReference type="PANTHER" id="PTHR47723">
    <property type="entry name" value="OS05G0353850 PROTEIN"/>
    <property type="match status" value="1"/>
</dbReference>
<keyword evidence="4" id="KW-1185">Reference proteome</keyword>
<feature type="region of interest" description="Disordered" evidence="1">
    <location>
        <begin position="1"/>
        <end position="28"/>
    </location>
</feature>